<keyword evidence="9" id="KW-1185">Reference proteome</keyword>
<evidence type="ECO:0000313" key="8">
    <source>
        <dbReference type="EMBL" id="KAJ8604365.1"/>
    </source>
</evidence>
<gene>
    <name evidence="8" type="ORF">CTAYLR_002561</name>
</gene>
<protein>
    <recommendedName>
        <fullName evidence="3">phosphopyruvate hydratase</fullName>
        <ecNumber evidence="3">4.2.1.11</ecNumber>
    </recommendedName>
</protein>
<dbReference type="Proteomes" id="UP001230188">
    <property type="component" value="Unassembled WGS sequence"/>
</dbReference>
<evidence type="ECO:0000313" key="9">
    <source>
        <dbReference type="Proteomes" id="UP001230188"/>
    </source>
</evidence>
<evidence type="ECO:0000256" key="1">
    <source>
        <dbReference type="ARBA" id="ARBA00005031"/>
    </source>
</evidence>
<keyword evidence="4" id="KW-0324">Glycolysis</keyword>
<evidence type="ECO:0000256" key="3">
    <source>
        <dbReference type="ARBA" id="ARBA00012058"/>
    </source>
</evidence>
<dbReference type="Gene3D" id="3.20.20.190">
    <property type="entry name" value="Phosphatidylinositol (PI) phosphodiesterase"/>
    <property type="match status" value="1"/>
</dbReference>
<evidence type="ECO:0000256" key="2">
    <source>
        <dbReference type="ARBA" id="ARBA00009604"/>
    </source>
</evidence>
<dbReference type="EC" id="4.2.1.11" evidence="3"/>
<dbReference type="Gene3D" id="3.20.20.120">
    <property type="entry name" value="Enolase-like C-terminal domain"/>
    <property type="match status" value="1"/>
</dbReference>
<reference evidence="8" key="1">
    <citation type="submission" date="2023-01" db="EMBL/GenBank/DDBJ databases">
        <title>Metagenome sequencing of chrysophaentin producing Chrysophaeum taylorii.</title>
        <authorList>
            <person name="Davison J."/>
            <person name="Bewley C."/>
        </authorList>
    </citation>
    <scope>NUCLEOTIDE SEQUENCE</scope>
    <source>
        <strain evidence="8">NIES-1699</strain>
    </source>
</reference>
<keyword evidence="5" id="KW-0456">Lyase</keyword>
<dbReference type="AlphaFoldDB" id="A0AAD7UF18"/>
<dbReference type="GO" id="GO:0008081">
    <property type="term" value="F:phosphoric diester hydrolase activity"/>
    <property type="evidence" value="ECO:0007669"/>
    <property type="project" value="InterPro"/>
</dbReference>
<organism evidence="8 9">
    <name type="scientific">Chrysophaeum taylorii</name>
    <dbReference type="NCBI Taxonomy" id="2483200"/>
    <lineage>
        <taxon>Eukaryota</taxon>
        <taxon>Sar</taxon>
        <taxon>Stramenopiles</taxon>
        <taxon>Ochrophyta</taxon>
        <taxon>Pelagophyceae</taxon>
        <taxon>Pelagomonadales</taxon>
        <taxon>Pelagomonadaceae</taxon>
        <taxon>Chrysophaeum</taxon>
    </lineage>
</organism>
<dbReference type="SUPFAM" id="SSF51695">
    <property type="entry name" value="PLC-like phosphodiesterases"/>
    <property type="match status" value="1"/>
</dbReference>
<evidence type="ECO:0000259" key="7">
    <source>
        <dbReference type="SMART" id="SM01192"/>
    </source>
</evidence>
<evidence type="ECO:0000256" key="6">
    <source>
        <dbReference type="SAM" id="MobiDB-lite"/>
    </source>
</evidence>
<dbReference type="GO" id="GO:0000287">
    <property type="term" value="F:magnesium ion binding"/>
    <property type="evidence" value="ECO:0007669"/>
    <property type="project" value="InterPro"/>
</dbReference>
<evidence type="ECO:0000256" key="4">
    <source>
        <dbReference type="ARBA" id="ARBA00023152"/>
    </source>
</evidence>
<feature type="domain" description="Enolase C-terminal TIM barrel" evidence="7">
    <location>
        <begin position="1"/>
        <end position="313"/>
    </location>
</feature>
<dbReference type="SUPFAM" id="SSF51604">
    <property type="entry name" value="Enolase C-terminal domain-like"/>
    <property type="match status" value="1"/>
</dbReference>
<dbReference type="PANTHER" id="PTHR11902">
    <property type="entry name" value="ENOLASE"/>
    <property type="match status" value="1"/>
</dbReference>
<dbReference type="GO" id="GO:0006629">
    <property type="term" value="P:lipid metabolic process"/>
    <property type="evidence" value="ECO:0007669"/>
    <property type="project" value="InterPro"/>
</dbReference>
<proteinExistence type="inferred from homology"/>
<dbReference type="Pfam" id="PF00113">
    <property type="entry name" value="Enolase_C"/>
    <property type="match status" value="2"/>
</dbReference>
<feature type="region of interest" description="Disordered" evidence="6">
    <location>
        <begin position="92"/>
        <end position="112"/>
    </location>
</feature>
<dbReference type="GO" id="GO:0006096">
    <property type="term" value="P:glycolytic process"/>
    <property type="evidence" value="ECO:0007669"/>
    <property type="project" value="UniProtKB-KW"/>
</dbReference>
<comment type="pathway">
    <text evidence="1">Carbohydrate degradation; glycolysis; pyruvate from D-glyceraldehyde 3-phosphate: step 4/5.</text>
</comment>
<dbReference type="EMBL" id="JAQMWT010000334">
    <property type="protein sequence ID" value="KAJ8604365.1"/>
    <property type="molecule type" value="Genomic_DNA"/>
</dbReference>
<dbReference type="InterPro" id="IPR036849">
    <property type="entry name" value="Enolase-like_C_sf"/>
</dbReference>
<accession>A0AAD7UF18</accession>
<name>A0AAD7UF18_9STRA</name>
<dbReference type="GO" id="GO:0004634">
    <property type="term" value="F:phosphopyruvate hydratase activity"/>
    <property type="evidence" value="ECO:0007669"/>
    <property type="project" value="UniProtKB-EC"/>
</dbReference>
<dbReference type="PANTHER" id="PTHR11902:SF1">
    <property type="entry name" value="ENOLASE"/>
    <property type="match status" value="1"/>
</dbReference>
<dbReference type="InterPro" id="IPR020810">
    <property type="entry name" value="Enolase_C"/>
</dbReference>
<sequence length="433" mass="46696">MIVPVGAASLREAMDMAAAVYEHIPAAMEAANVVTPRVGARGAYEIHGTPIEVMTILRDAVARAQISDKISFAIDVGARDFAAAAAAEKIVPDKTKTDRDDDDDHRDEQKPDVVVVYANDQTAKDLLKLYVDLLATFPIATLEDPYWDEDVTAFLGLKEKLDLEALRAAGDLDDPPPDEIPLDLKPVGGDDNCTLQVAGDAACQTPQDLDKYDDQKTINTLTLTLSKGKTVSGCIDLAKKARDLGWGILVAADTVHPETDDTFVAHFAVGVRAGQFKAGGLLSFEQLSKYSELLRIASEDTPPPWLGVDFRASAITFARTMELVAFAKVVAGAHFVRVEWGSRISYLVDNTEDSILKTELEACLADEKVQPASNDFAIVGHRGACLQFPEHTQESYDAAIYKGAGIVECAVAVTASSRAAARDATRARRPTYS</sequence>
<dbReference type="InterPro" id="IPR000941">
    <property type="entry name" value="Enolase"/>
</dbReference>
<evidence type="ECO:0000256" key="5">
    <source>
        <dbReference type="ARBA" id="ARBA00023239"/>
    </source>
</evidence>
<dbReference type="InterPro" id="IPR017946">
    <property type="entry name" value="PLC-like_Pdiesterase_TIM-brl"/>
</dbReference>
<comment type="caution">
    <text evidence="8">The sequence shown here is derived from an EMBL/GenBank/DDBJ whole genome shotgun (WGS) entry which is preliminary data.</text>
</comment>
<dbReference type="GO" id="GO:0000015">
    <property type="term" value="C:phosphopyruvate hydratase complex"/>
    <property type="evidence" value="ECO:0007669"/>
    <property type="project" value="InterPro"/>
</dbReference>
<comment type="similarity">
    <text evidence="2">Belongs to the enolase family.</text>
</comment>
<dbReference type="SMART" id="SM01192">
    <property type="entry name" value="Enolase_C"/>
    <property type="match status" value="1"/>
</dbReference>